<evidence type="ECO:0000313" key="1">
    <source>
        <dbReference type="EMBL" id="KNC82198.1"/>
    </source>
</evidence>
<gene>
    <name evidence="1" type="ORF">SARC_05518</name>
</gene>
<name>A0A0L0G1X7_9EUKA</name>
<dbReference type="RefSeq" id="XP_014156100.1">
    <property type="nucleotide sequence ID" value="XM_014300625.1"/>
</dbReference>
<proteinExistence type="predicted"/>
<dbReference type="EMBL" id="KQ241950">
    <property type="protein sequence ID" value="KNC82198.1"/>
    <property type="molecule type" value="Genomic_DNA"/>
</dbReference>
<evidence type="ECO:0000313" key="2">
    <source>
        <dbReference type="Proteomes" id="UP000054560"/>
    </source>
</evidence>
<keyword evidence="2" id="KW-1185">Reference proteome</keyword>
<accession>A0A0L0G1X7</accession>
<reference evidence="1 2" key="1">
    <citation type="submission" date="2011-02" db="EMBL/GenBank/DDBJ databases">
        <title>The Genome Sequence of Sphaeroforma arctica JP610.</title>
        <authorList>
            <consortium name="The Broad Institute Genome Sequencing Platform"/>
            <person name="Russ C."/>
            <person name="Cuomo C."/>
            <person name="Young S.K."/>
            <person name="Zeng Q."/>
            <person name="Gargeya S."/>
            <person name="Alvarado L."/>
            <person name="Berlin A."/>
            <person name="Chapman S.B."/>
            <person name="Chen Z."/>
            <person name="Freedman E."/>
            <person name="Gellesch M."/>
            <person name="Goldberg J."/>
            <person name="Griggs A."/>
            <person name="Gujja S."/>
            <person name="Heilman E."/>
            <person name="Heiman D."/>
            <person name="Howarth C."/>
            <person name="Mehta T."/>
            <person name="Neiman D."/>
            <person name="Pearson M."/>
            <person name="Roberts A."/>
            <person name="Saif S."/>
            <person name="Shea T."/>
            <person name="Shenoy N."/>
            <person name="Sisk P."/>
            <person name="Stolte C."/>
            <person name="Sykes S."/>
            <person name="White J."/>
            <person name="Yandava C."/>
            <person name="Burger G."/>
            <person name="Gray M.W."/>
            <person name="Holland P.W.H."/>
            <person name="King N."/>
            <person name="Lang F.B.F."/>
            <person name="Roger A.J."/>
            <person name="Ruiz-Trillo I."/>
            <person name="Haas B."/>
            <person name="Nusbaum C."/>
            <person name="Birren B."/>
        </authorList>
    </citation>
    <scope>NUCLEOTIDE SEQUENCE [LARGE SCALE GENOMIC DNA]</scope>
    <source>
        <strain evidence="1 2">JP610</strain>
    </source>
</reference>
<sequence length="91" mass="9261">MVLSGVSGRLSSSGIGTTGELGGSGLQSGIVLSEVAELSVGWKNEGAAGVLQIILRDDPLGDSRVEIGKSKEWEVSTAGDMWNTVVGESKG</sequence>
<dbReference type="GeneID" id="25906022"/>
<protein>
    <submittedName>
        <fullName evidence="1">Uncharacterized protein</fullName>
    </submittedName>
</protein>
<organism evidence="1 2">
    <name type="scientific">Sphaeroforma arctica JP610</name>
    <dbReference type="NCBI Taxonomy" id="667725"/>
    <lineage>
        <taxon>Eukaryota</taxon>
        <taxon>Ichthyosporea</taxon>
        <taxon>Ichthyophonida</taxon>
        <taxon>Sphaeroforma</taxon>
    </lineage>
</organism>
<dbReference type="Proteomes" id="UP000054560">
    <property type="component" value="Unassembled WGS sequence"/>
</dbReference>
<dbReference type="AlphaFoldDB" id="A0A0L0G1X7"/>